<sequence>MANPRSRVCDVAVSVMIETGNPSVMYGDEWLCHQIAKRMGWEPDGPWTTRRVLAALARTPGELIAGKVRMPSDCCARGQWVRHFELPEGMLKTNIE</sequence>
<accession>A0A6C0L567</accession>
<evidence type="ECO:0000313" key="1">
    <source>
        <dbReference type="EMBL" id="QHU24376.1"/>
    </source>
</evidence>
<proteinExistence type="predicted"/>
<keyword evidence="1" id="KW-0614">Plasmid</keyword>
<reference evidence="1" key="1">
    <citation type="submission" date="2019-10" db="EMBL/GenBank/DDBJ databases">
        <title>Extensively Drug-Resistant Pseudomonas aeruginosa ST664 clone carrying KPC-2-encoding megaplasmid in a burn clinic.</title>
        <authorList>
            <person name="Li Z."/>
            <person name="Cai Z."/>
            <person name="Cai Z."/>
            <person name="Zhang Y."/>
            <person name="Fu T."/>
            <person name="Jin Y."/>
            <person name="Cheng Z."/>
            <person name="Jin S."/>
            <person name="Wu W."/>
            <person name="Yang L."/>
            <person name="Bai F."/>
        </authorList>
    </citation>
    <scope>NUCLEOTIDE SEQUENCE</scope>
    <source>
        <strain evidence="1">NK546</strain>
        <plasmid evidence="1">pNK546b</plasmid>
    </source>
</reference>
<geneLocation type="plasmid" evidence="1">
    <name>pNK546b</name>
</geneLocation>
<dbReference type="RefSeq" id="WP_023093802.1">
    <property type="nucleotide sequence ID" value="NZ_MN583270.1"/>
</dbReference>
<name>A0A6C0L567_PSEAI</name>
<dbReference type="EMBL" id="MN583270">
    <property type="protein sequence ID" value="QHU24376.1"/>
    <property type="molecule type" value="Genomic_DNA"/>
</dbReference>
<dbReference type="AlphaFoldDB" id="A0A6C0L567"/>
<protein>
    <submittedName>
        <fullName evidence="1">Uncharacterized protein</fullName>
    </submittedName>
</protein>
<organism evidence="1">
    <name type="scientific">Pseudomonas aeruginosa</name>
    <dbReference type="NCBI Taxonomy" id="287"/>
    <lineage>
        <taxon>Bacteria</taxon>
        <taxon>Pseudomonadati</taxon>
        <taxon>Pseudomonadota</taxon>
        <taxon>Gammaproteobacteria</taxon>
        <taxon>Pseudomonadales</taxon>
        <taxon>Pseudomonadaceae</taxon>
        <taxon>Pseudomonas</taxon>
    </lineage>
</organism>